<dbReference type="Gene3D" id="3.30.460.10">
    <property type="entry name" value="Beta Polymerase, domain 2"/>
    <property type="match status" value="1"/>
</dbReference>
<dbReference type="InterPro" id="IPR025117">
    <property type="entry name" value="DUF4037"/>
</dbReference>
<dbReference type="Pfam" id="PF13228">
    <property type="entry name" value="DUF4037"/>
    <property type="match status" value="1"/>
</dbReference>
<feature type="domain" description="Polymerase nucleotidyl transferase" evidence="1">
    <location>
        <begin position="15"/>
        <end position="57"/>
    </location>
</feature>
<dbReference type="Proteomes" id="UP000000379">
    <property type="component" value="Chromosome"/>
</dbReference>
<evidence type="ECO:0000259" key="1">
    <source>
        <dbReference type="Pfam" id="PF01909"/>
    </source>
</evidence>
<evidence type="ECO:0000313" key="3">
    <source>
        <dbReference type="EMBL" id="ADI14998.1"/>
    </source>
</evidence>
<protein>
    <submittedName>
        <fullName evidence="3">DNA polymerase beta domain protein region</fullName>
    </submittedName>
</protein>
<feature type="domain" description="DUF4037" evidence="2">
    <location>
        <begin position="144"/>
        <end position="226"/>
    </location>
</feature>
<evidence type="ECO:0000313" key="4">
    <source>
        <dbReference type="Proteomes" id="UP000000379"/>
    </source>
</evidence>
<dbReference type="InterPro" id="IPR043519">
    <property type="entry name" value="NT_sf"/>
</dbReference>
<accession>D7CQL4</accession>
<dbReference type="CDD" id="cd05403">
    <property type="entry name" value="NT_KNTase_like"/>
    <property type="match status" value="1"/>
</dbReference>
<sequence>MRIGARAAKHTLAERIAGALQSVPGVTAVALGGSLARGQAQPDSDIDLGIYYRAEHPPDIQDFRRVARVLGDASAGETVTDYGAWGAWVNGGAWLEIAGERVDWIYRELGHVEAVVERCQRGHPERQTHGGHPHGFHSHIYLGEVFYSRILSDPAGELARLKARVRDYPAKLQEALIKTYLWEAEFALLISEKPAARGESSYVAGCFFECVYALVQVLFALNERYFVNEKGAVDATRTLGRCPAGFADDVADIMGSVGSTAAALERNRQRLQTLLTQVAALTAP</sequence>
<dbReference type="RefSeq" id="WP_013178363.1">
    <property type="nucleotide sequence ID" value="NC_014221.1"/>
</dbReference>
<dbReference type="HOGENOM" id="CLU_069366_1_0_0"/>
<organism evidence="3 4">
    <name type="scientific">Truepera radiovictrix (strain DSM 17093 / CIP 108686 / LMG 22925 / RQ-24)</name>
    <dbReference type="NCBI Taxonomy" id="649638"/>
    <lineage>
        <taxon>Bacteria</taxon>
        <taxon>Thermotogati</taxon>
        <taxon>Deinococcota</taxon>
        <taxon>Deinococci</taxon>
        <taxon>Trueperales</taxon>
        <taxon>Trueperaceae</taxon>
        <taxon>Truepera</taxon>
    </lineage>
</organism>
<gene>
    <name evidence="3" type="ordered locus">Trad_1882</name>
</gene>
<dbReference type="eggNOG" id="COG1708">
    <property type="taxonomic scope" value="Bacteria"/>
</dbReference>
<proteinExistence type="predicted"/>
<name>D7CQL4_TRURR</name>
<dbReference type="KEGG" id="tra:Trad_1882"/>
<dbReference type="SUPFAM" id="SSF81301">
    <property type="entry name" value="Nucleotidyltransferase"/>
    <property type="match status" value="1"/>
</dbReference>
<dbReference type="InterPro" id="IPR002934">
    <property type="entry name" value="Polymerase_NTP_transf_dom"/>
</dbReference>
<dbReference type="AlphaFoldDB" id="D7CQL4"/>
<reference evidence="4" key="1">
    <citation type="submission" date="2010-05" db="EMBL/GenBank/DDBJ databases">
        <title>The complete genome of Truepera radiovictris DSM 17093.</title>
        <authorList>
            <consortium name="US DOE Joint Genome Institute (JGI-PGF)"/>
            <person name="Lucas S."/>
            <person name="Copeland A."/>
            <person name="Lapidus A."/>
            <person name="Glavina del Rio T."/>
            <person name="Dalin E."/>
            <person name="Tice H."/>
            <person name="Bruce D."/>
            <person name="Goodwin L."/>
            <person name="Pitluck S."/>
            <person name="Kyrpides N."/>
            <person name="Mavromatis K."/>
            <person name="Ovchinnikova G."/>
            <person name="Munk A.C."/>
            <person name="Detter J.C."/>
            <person name="Han C."/>
            <person name="Tapia R."/>
            <person name="Land M."/>
            <person name="Hauser L."/>
            <person name="Markowitz V."/>
            <person name="Cheng J.-F."/>
            <person name="Hugenholtz P."/>
            <person name="Woyke T."/>
            <person name="Wu D."/>
            <person name="Tindall B."/>
            <person name="Pomrenke H.G."/>
            <person name="Brambilla E."/>
            <person name="Klenk H.-P."/>
            <person name="Eisen J.A."/>
        </authorList>
    </citation>
    <scope>NUCLEOTIDE SEQUENCE [LARGE SCALE GENOMIC DNA]</scope>
    <source>
        <strain evidence="4">DSM 17093 / CIP 108686 / LMG 22925 / RQ-24</strain>
    </source>
</reference>
<dbReference type="GO" id="GO:0016779">
    <property type="term" value="F:nucleotidyltransferase activity"/>
    <property type="evidence" value="ECO:0007669"/>
    <property type="project" value="InterPro"/>
</dbReference>
<dbReference type="Pfam" id="PF01909">
    <property type="entry name" value="NTP_transf_2"/>
    <property type="match status" value="1"/>
</dbReference>
<dbReference type="STRING" id="649638.Trad_1882"/>
<dbReference type="OrthoDB" id="5176171at2"/>
<evidence type="ECO:0000259" key="2">
    <source>
        <dbReference type="Pfam" id="PF13228"/>
    </source>
</evidence>
<dbReference type="EMBL" id="CP002049">
    <property type="protein sequence ID" value="ADI14998.1"/>
    <property type="molecule type" value="Genomic_DNA"/>
</dbReference>
<reference evidence="3 4" key="2">
    <citation type="journal article" date="2011" name="Stand. Genomic Sci.">
        <title>Complete genome sequence of Truepera radiovictrix type strain (RQ-24).</title>
        <authorList>
            <person name="Ivanova N."/>
            <person name="Rohde C."/>
            <person name="Munk C."/>
            <person name="Nolan M."/>
            <person name="Lucas S."/>
            <person name="Del Rio T.G."/>
            <person name="Tice H."/>
            <person name="Deshpande S."/>
            <person name="Cheng J.F."/>
            <person name="Tapia R."/>
            <person name="Han C."/>
            <person name="Goodwin L."/>
            <person name="Pitluck S."/>
            <person name="Liolios K."/>
            <person name="Mavromatis K."/>
            <person name="Mikhailova N."/>
            <person name="Pati A."/>
            <person name="Chen A."/>
            <person name="Palaniappan K."/>
            <person name="Land M."/>
            <person name="Hauser L."/>
            <person name="Chang Y.J."/>
            <person name="Jeffries C.D."/>
            <person name="Brambilla E."/>
            <person name="Rohde M."/>
            <person name="Goker M."/>
            <person name="Tindall B.J."/>
            <person name="Woyke T."/>
            <person name="Bristow J."/>
            <person name="Eisen J.A."/>
            <person name="Markowitz V."/>
            <person name="Hugenholtz P."/>
            <person name="Kyrpides N.C."/>
            <person name="Klenk H.P."/>
            <person name="Lapidus A."/>
        </authorList>
    </citation>
    <scope>NUCLEOTIDE SEQUENCE [LARGE SCALE GENOMIC DNA]</scope>
    <source>
        <strain evidence="4">DSM 17093 / CIP 108686 / LMG 22925 / RQ-24</strain>
    </source>
</reference>
<keyword evidence="4" id="KW-1185">Reference proteome</keyword>